<keyword evidence="11" id="KW-1185">Reference proteome</keyword>
<comment type="function">
    <text evidence="7">Part of the AP-3 complex, an adaptor-related complex which is not clathrin-associated. The complex is associated with the Golgi region as well as more peripheral structures. It facilitates the budding of vesicles from the Golgi membrane.</text>
</comment>
<dbReference type="GO" id="GO:0030123">
    <property type="term" value="C:AP-3 adaptor complex"/>
    <property type="evidence" value="ECO:0007669"/>
    <property type="project" value="InterPro"/>
</dbReference>
<keyword evidence="3 7" id="KW-0813">Transport</keyword>
<dbReference type="InParanoid" id="A0A4S2N696"/>
<evidence type="ECO:0000256" key="5">
    <source>
        <dbReference type="ARBA" id="ARBA00022927"/>
    </source>
</evidence>
<evidence type="ECO:0000256" key="3">
    <source>
        <dbReference type="ARBA" id="ARBA00022448"/>
    </source>
</evidence>
<dbReference type="InterPro" id="IPR016024">
    <property type="entry name" value="ARM-type_fold"/>
</dbReference>
<feature type="compositionally biased region" description="Basic residues" evidence="8">
    <location>
        <begin position="965"/>
        <end position="975"/>
    </location>
</feature>
<evidence type="ECO:0000256" key="7">
    <source>
        <dbReference type="PIRNR" id="PIRNR037092"/>
    </source>
</evidence>
<dbReference type="PIRSF" id="PIRSF037092">
    <property type="entry name" value="AP3_complex_delta"/>
    <property type="match status" value="1"/>
</dbReference>
<evidence type="ECO:0000256" key="8">
    <source>
        <dbReference type="SAM" id="MobiDB-lite"/>
    </source>
</evidence>
<evidence type="ECO:0000259" key="9">
    <source>
        <dbReference type="Pfam" id="PF01602"/>
    </source>
</evidence>
<evidence type="ECO:0000256" key="4">
    <source>
        <dbReference type="ARBA" id="ARBA00022737"/>
    </source>
</evidence>
<feature type="region of interest" description="Disordered" evidence="8">
    <location>
        <begin position="821"/>
        <end position="990"/>
    </location>
</feature>
<keyword evidence="4" id="KW-0677">Repeat</keyword>
<dbReference type="InterPro" id="IPR002553">
    <property type="entry name" value="Clathrin/coatomer_adapt-like_N"/>
</dbReference>
<dbReference type="GO" id="GO:0005794">
    <property type="term" value="C:Golgi apparatus"/>
    <property type="evidence" value="ECO:0007669"/>
    <property type="project" value="UniProtKB-SubCell"/>
</dbReference>
<dbReference type="AlphaFoldDB" id="A0A4S2N696"/>
<dbReference type="EMBL" id="ML220112">
    <property type="protein sequence ID" value="TGZ84676.1"/>
    <property type="molecule type" value="Genomic_DNA"/>
</dbReference>
<dbReference type="OrthoDB" id="10264595at2759"/>
<protein>
    <recommendedName>
        <fullName evidence="7">AP-3 complex subunit delta</fullName>
    </recommendedName>
</protein>
<sequence length="990" mass="110019">MFEKSLYDLIRGIRSHKGNERQYVLDSLKECRNEAKSQDLDIKATAILKLIYLDMFGHDMSWASFHTLEVMSAPKFRQKRIGYLAAVQSFRIDTDVLMLTTNLMKKDLTSGSVPEMSLAINGLAHIASPSLARDLSPDLVSKLSHSSPNIRKKAVLVLYKCFLQSPELLRTCWPKLRECLNDEDPSVVSATVNVVCELARRNPKNYLPLAPQLFKLLLEQGNNWMTIKLIKLFATLTPLEPRLIKKLIPPITNLIRTTTAMSLLYECINGLIEGGLLAGISNSVDAEELASVCVMKLRGFLVEGDSNLKYVGLVALTKLVATHPHLVNQHQDVILECIDDTDISIRYRALELAVGMVDVDSLPGVVTKLMRQLKPSKNGDQEYVELEGAEEDEDEDDMEDDVIHPSRSTRGKVVALELPDDYKRSVIEGILEMCRRDMYANIADFEWYLDVLVQLVRFVPPVQRSEEEDEEIVQAGKDVSDDIGFELRNVAVRVRIVRPEAVRCAELLLSRRDGIFPSAGGGGLRVLGPAAWIAGEYASLLPNPHATFDYLLSPLSTTLPPAILSIYIQAASKIYSSLTSSLKIPWDPARKSTLTLLTDRLITFLTPLASSPHLEVQERAVEFLELFRLGLEAIQGQPASTDKETYDPPLLLTQAVPSLFIGQELNPVAPGAQRKVPLPPGLDLGDFINPDLASLLASADHDPALTEAYDPEDSKFAKFYFEKAKPLISATGFGYRSSLVPASQKIDSAAAGSYQSSPGPDVDQDPEAVARKRRERRERNRDDPFYIFTPGDVSDGEIDAIPIMELKLDEGEIPPNLAAAKNKVKRKPKERVEIAADEGIDGDEDGNGNGDDVAPAAVKGRKKKGLLQVDSTALEGFSLDDTEEKERDRKEVERSRREVERLRREMEAAAKRVQEQKEVESGAVGQEKVKKGKKKKVEAEGDGDKKVKKKKKVKEGEQTEGGEKPKKKKKKKKKVKSAEEESEEVEKVVE</sequence>
<dbReference type="GO" id="GO:0010008">
    <property type="term" value="C:endosome membrane"/>
    <property type="evidence" value="ECO:0007669"/>
    <property type="project" value="TreeGrafter"/>
</dbReference>
<dbReference type="Gene3D" id="1.25.10.10">
    <property type="entry name" value="Leucine-rich Repeat Variant"/>
    <property type="match status" value="1"/>
</dbReference>
<dbReference type="GO" id="GO:0006896">
    <property type="term" value="P:Golgi to vacuole transport"/>
    <property type="evidence" value="ECO:0007669"/>
    <property type="project" value="TreeGrafter"/>
</dbReference>
<dbReference type="InterPro" id="IPR017105">
    <property type="entry name" value="AP3_complex_dsu"/>
</dbReference>
<feature type="compositionally biased region" description="Acidic residues" evidence="8">
    <location>
        <begin position="835"/>
        <end position="846"/>
    </location>
</feature>
<evidence type="ECO:0000313" key="10">
    <source>
        <dbReference type="EMBL" id="TGZ84676.1"/>
    </source>
</evidence>
<accession>A0A4S2N696</accession>
<keyword evidence="5 7" id="KW-0653">Protein transport</keyword>
<evidence type="ECO:0000256" key="1">
    <source>
        <dbReference type="ARBA" id="ARBA00004308"/>
    </source>
</evidence>
<dbReference type="SUPFAM" id="SSF48371">
    <property type="entry name" value="ARM repeat"/>
    <property type="match status" value="1"/>
</dbReference>
<name>A0A4S2N696_9PEZI</name>
<dbReference type="PANTHER" id="PTHR22781:SF12">
    <property type="entry name" value="AP-3 COMPLEX SUBUNIT DELTA-1"/>
    <property type="match status" value="1"/>
</dbReference>
<dbReference type="Proteomes" id="UP000298138">
    <property type="component" value="Unassembled WGS sequence"/>
</dbReference>
<feature type="domain" description="Clathrin/coatomer adaptor adaptin-like N-terminal" evidence="9">
    <location>
        <begin position="20"/>
        <end position="629"/>
    </location>
</feature>
<evidence type="ECO:0000256" key="2">
    <source>
        <dbReference type="ARBA" id="ARBA00006613"/>
    </source>
</evidence>
<reference evidence="10 11" key="1">
    <citation type="submission" date="2019-04" db="EMBL/GenBank/DDBJ databases">
        <title>Comparative genomics and transcriptomics to analyze fruiting body development in filamentous ascomycetes.</title>
        <authorList>
            <consortium name="DOE Joint Genome Institute"/>
            <person name="Lutkenhaus R."/>
            <person name="Traeger S."/>
            <person name="Breuer J."/>
            <person name="Kuo A."/>
            <person name="Lipzen A."/>
            <person name="Pangilinan J."/>
            <person name="Dilworth D."/>
            <person name="Sandor L."/>
            <person name="Poggeler S."/>
            <person name="Barry K."/>
            <person name="Grigoriev I.V."/>
            <person name="Nowrousian M."/>
        </authorList>
    </citation>
    <scope>NUCLEOTIDE SEQUENCE [LARGE SCALE GENOMIC DNA]</scope>
    <source>
        <strain evidence="10 11">CBS 389.68</strain>
    </source>
</reference>
<feature type="compositionally biased region" description="Basic and acidic residues" evidence="8">
    <location>
        <begin position="884"/>
        <end position="920"/>
    </location>
</feature>
<proteinExistence type="inferred from homology"/>
<feature type="region of interest" description="Disordered" evidence="8">
    <location>
        <begin position="750"/>
        <end position="788"/>
    </location>
</feature>
<gene>
    <name evidence="10" type="ORF">EX30DRAFT_356855</name>
</gene>
<evidence type="ECO:0000256" key="6">
    <source>
        <dbReference type="ARBA" id="ARBA00023136"/>
    </source>
</evidence>
<keyword evidence="7" id="KW-0333">Golgi apparatus</keyword>
<keyword evidence="6" id="KW-0472">Membrane</keyword>
<feature type="compositionally biased region" description="Basic and acidic residues" evidence="8">
    <location>
        <begin position="954"/>
        <end position="964"/>
    </location>
</feature>
<comment type="similarity">
    <text evidence="2 7">Belongs to the adaptor complexes large subunit family.</text>
</comment>
<dbReference type="InterPro" id="IPR011989">
    <property type="entry name" value="ARM-like"/>
</dbReference>
<comment type="subcellular location">
    <subcellularLocation>
        <location evidence="1">Endomembrane system</location>
    </subcellularLocation>
    <subcellularLocation>
        <location evidence="7">Golgi apparatus</location>
    </subcellularLocation>
</comment>
<dbReference type="STRING" id="341454.A0A4S2N696"/>
<evidence type="ECO:0000313" key="11">
    <source>
        <dbReference type="Proteomes" id="UP000298138"/>
    </source>
</evidence>
<dbReference type="PANTHER" id="PTHR22781">
    <property type="entry name" value="DELTA ADAPTIN-RELATED"/>
    <property type="match status" value="1"/>
</dbReference>
<dbReference type="FunCoup" id="A0A4S2N696">
    <property type="interactions" value="634"/>
</dbReference>
<dbReference type="Pfam" id="PF01602">
    <property type="entry name" value="Adaptin_N"/>
    <property type="match status" value="1"/>
</dbReference>
<dbReference type="GO" id="GO:0006623">
    <property type="term" value="P:protein targeting to vacuole"/>
    <property type="evidence" value="ECO:0007669"/>
    <property type="project" value="TreeGrafter"/>
</dbReference>
<organism evidence="10 11">
    <name type="scientific">Ascodesmis nigricans</name>
    <dbReference type="NCBI Taxonomy" id="341454"/>
    <lineage>
        <taxon>Eukaryota</taxon>
        <taxon>Fungi</taxon>
        <taxon>Dikarya</taxon>
        <taxon>Ascomycota</taxon>
        <taxon>Pezizomycotina</taxon>
        <taxon>Pezizomycetes</taxon>
        <taxon>Pezizales</taxon>
        <taxon>Ascodesmidaceae</taxon>
        <taxon>Ascodesmis</taxon>
    </lineage>
</organism>
<comment type="subunit">
    <text evidence="7">Adaptor protein complex 3 (AP-3) is a heterotetramer.</text>
</comment>